<reference evidence="5" key="1">
    <citation type="journal article" date="2015" name="BMC Genomics">
        <title>Genomic and transcriptomic analysis of the endophytic fungus Pestalotiopsis fici reveals its lifestyle and high potential for synthesis of natural products.</title>
        <authorList>
            <person name="Wang X."/>
            <person name="Zhang X."/>
            <person name="Liu L."/>
            <person name="Xiang M."/>
            <person name="Wang W."/>
            <person name="Sun X."/>
            <person name="Che Y."/>
            <person name="Guo L."/>
            <person name="Liu G."/>
            <person name="Guo L."/>
            <person name="Wang C."/>
            <person name="Yin W.B."/>
            <person name="Stadler M."/>
            <person name="Zhang X."/>
            <person name="Liu X."/>
        </authorList>
    </citation>
    <scope>NUCLEOTIDE SEQUENCE [LARGE SCALE GENOMIC DNA]</scope>
    <source>
        <strain evidence="5">W106-1 / CGMCC3.15140</strain>
    </source>
</reference>
<dbReference type="OrthoDB" id="4727171at2759"/>
<keyword evidence="3" id="KW-0472">Membrane</keyword>
<feature type="transmembrane region" description="Helical" evidence="3">
    <location>
        <begin position="1084"/>
        <end position="1102"/>
    </location>
</feature>
<dbReference type="RefSeq" id="XP_007840366.1">
    <property type="nucleotide sequence ID" value="XM_007842175.1"/>
</dbReference>
<sequence>MEAVGAAGAIVGLAGSALTGLKHLNDFITVLRDGQIDLSTAQRRLAEHESRLLELRNDYNSLRNSSITDEENALLDSCIKDSYEELKGYRTRLEKMAKTRTRGKSLQRVETAVRMFLSEEDVKKHKSLLQDRIFRLEQFSERVNRVRVNESFQSIRSAATQFHAEDMTMHSQISSALEAASEARERQLQQLSNMQSFWVAHMTAVIEEHNQETRTLIQSSSHSSVLEMKKNMEQTFQTMQLAVRNKDRISQKQQRNSRHLLHDIRDHGHNGADQEVLFPSIFHANVYRTPFGRLRVSRNRMDRYTTGQNHGGPWRVMFRIRFEPYRCFSLKFVEWTCHLTMGINDPSVKIESKMGVLCEDDEVLEALGLIRKPFCGYFFCEIDINGCPKHKKTCESWWWRTKLPSPGKLRRLLDERRFGPHDSLRHAFQKTSSILSVFALHHRLCEQTREQTRADYDNARCGIQYYDMPRCYAAARHLNMEDGWDAERDVVDTRLTKTSEDFDNLARFYPAYYEMLEMLLEIGCRPDRDDWRPVQWAITERYCHILEMHPQYASSDYFQLYSAMKLVRNAAACATMIMRPQWRPYGFSNMPTMLWVGYLGHLLPFRNCIQEMSETLFDIGGLDAVDKELVYDRWFLVLMIHIKPELRTLITGNAGYRTSAGFTIERVCSEIQKAPLDTKFIVTQYVIHYGNAVLVQLLVENGIDIGLIFKSAAEGGVPEIFDFILDSHLERIPVSELKRQLSQPMMQRRISRDSGFVDRLLNLKFLPRQWEPSQKYADHLLGDADGFILNRDHVMQPLIRKGPTESLGSIDIMVDCFIFRYEQEHCRFPEGLRLYLQYGMFATTQYSNFWRQEDVGSRARAFHQVLRRLSASSVFGCGLEYAPRDSSPLDHVAATKGYTPLMVALYAGMIPAIEVLISAGAEITKCAPCGLSALQLAEQNAQGKHPRAYKTSNPYCQSIGGMKKSGRTGLVSCNSDETMLEMLRDALRSRGVEVPEPGLPKVNLEPPPYRPRKASWRFGERIETLLTWLFKPTVVISIEGLRDRVLDIVVVCTFTFLSIARLLQKDAENFVSLVKWALKLLSRPVVMVFIVAWTFTTLWRHFVTAT</sequence>
<dbReference type="Gene3D" id="1.25.40.20">
    <property type="entry name" value="Ankyrin repeat-containing domain"/>
    <property type="match status" value="1"/>
</dbReference>
<dbReference type="OMA" id="WAITERY"/>
<keyword evidence="3" id="KW-0812">Transmembrane</keyword>
<keyword evidence="5" id="KW-1185">Reference proteome</keyword>
<accession>W3WMG8</accession>
<protein>
    <submittedName>
        <fullName evidence="4">Uncharacterized protein</fullName>
    </submittedName>
</protein>
<evidence type="ECO:0000256" key="3">
    <source>
        <dbReference type="SAM" id="Phobius"/>
    </source>
</evidence>
<dbReference type="EMBL" id="KI912119">
    <property type="protein sequence ID" value="ETS75110.1"/>
    <property type="molecule type" value="Genomic_DNA"/>
</dbReference>
<dbReference type="KEGG" id="pfy:PFICI_13594"/>
<feature type="repeat" description="ANK" evidence="1">
    <location>
        <begin position="896"/>
        <end position="923"/>
    </location>
</feature>
<dbReference type="InParanoid" id="W3WMG8"/>
<proteinExistence type="predicted"/>
<evidence type="ECO:0000256" key="2">
    <source>
        <dbReference type="SAM" id="Coils"/>
    </source>
</evidence>
<feature type="coiled-coil region" evidence="2">
    <location>
        <begin position="31"/>
        <end position="65"/>
    </location>
</feature>
<dbReference type="PROSITE" id="PS50297">
    <property type="entry name" value="ANK_REP_REGION"/>
    <property type="match status" value="1"/>
</dbReference>
<keyword evidence="2" id="KW-0175">Coiled coil</keyword>
<organism evidence="4 5">
    <name type="scientific">Pestalotiopsis fici (strain W106-1 / CGMCC3.15140)</name>
    <dbReference type="NCBI Taxonomy" id="1229662"/>
    <lineage>
        <taxon>Eukaryota</taxon>
        <taxon>Fungi</taxon>
        <taxon>Dikarya</taxon>
        <taxon>Ascomycota</taxon>
        <taxon>Pezizomycotina</taxon>
        <taxon>Sordariomycetes</taxon>
        <taxon>Xylariomycetidae</taxon>
        <taxon>Amphisphaeriales</taxon>
        <taxon>Sporocadaceae</taxon>
        <taxon>Pestalotiopsis</taxon>
    </lineage>
</organism>
<evidence type="ECO:0000313" key="4">
    <source>
        <dbReference type="EMBL" id="ETS75110.1"/>
    </source>
</evidence>
<dbReference type="AlphaFoldDB" id="W3WMG8"/>
<dbReference type="SUPFAM" id="SSF48403">
    <property type="entry name" value="Ankyrin repeat"/>
    <property type="match status" value="1"/>
</dbReference>
<keyword evidence="3" id="KW-1133">Transmembrane helix</keyword>
<evidence type="ECO:0000313" key="5">
    <source>
        <dbReference type="Proteomes" id="UP000030651"/>
    </source>
</evidence>
<dbReference type="Proteomes" id="UP000030651">
    <property type="component" value="Unassembled WGS sequence"/>
</dbReference>
<gene>
    <name evidence="4" type="ORF">PFICI_13594</name>
</gene>
<dbReference type="GeneID" id="19278607"/>
<dbReference type="HOGENOM" id="CLU_282427_0_0_1"/>
<evidence type="ECO:0000256" key="1">
    <source>
        <dbReference type="PROSITE-ProRule" id="PRU00023"/>
    </source>
</evidence>
<dbReference type="SMART" id="SM00248">
    <property type="entry name" value="ANK"/>
    <property type="match status" value="2"/>
</dbReference>
<name>W3WMG8_PESFW</name>
<dbReference type="InterPro" id="IPR036770">
    <property type="entry name" value="Ankyrin_rpt-contain_sf"/>
</dbReference>
<dbReference type="eggNOG" id="ENOG502TD1T">
    <property type="taxonomic scope" value="Eukaryota"/>
</dbReference>
<dbReference type="PROSITE" id="PS50088">
    <property type="entry name" value="ANK_REPEAT"/>
    <property type="match status" value="1"/>
</dbReference>
<keyword evidence="1" id="KW-0040">ANK repeat</keyword>
<dbReference type="InterPro" id="IPR002110">
    <property type="entry name" value="Ankyrin_rpt"/>
</dbReference>